<evidence type="ECO:0000256" key="1">
    <source>
        <dbReference type="ARBA" id="ARBA00023157"/>
    </source>
</evidence>
<dbReference type="SUPFAM" id="SSF56436">
    <property type="entry name" value="C-type lectin-like"/>
    <property type="match status" value="1"/>
</dbReference>
<dbReference type="Pfam" id="PF00059">
    <property type="entry name" value="Lectin_C"/>
    <property type="match status" value="1"/>
</dbReference>
<protein>
    <submittedName>
        <fullName evidence="5">Collectin-46-like</fullName>
    </submittedName>
</protein>
<name>A0ABM0GWV3_SACKO</name>
<feature type="signal peptide" evidence="2">
    <location>
        <begin position="1"/>
        <end position="16"/>
    </location>
</feature>
<dbReference type="PANTHER" id="PTHR22801:SF63">
    <property type="entry name" value="C-TYPE LECTIN DOMAIN-CONTAINING PROTEIN"/>
    <property type="match status" value="1"/>
</dbReference>
<proteinExistence type="predicted"/>
<dbReference type="InterPro" id="IPR018378">
    <property type="entry name" value="C-type_lectin_CS"/>
</dbReference>
<gene>
    <name evidence="5" type="primary">LOC100368384</name>
</gene>
<feature type="domain" description="C-type lectin" evidence="3">
    <location>
        <begin position="42"/>
        <end position="170"/>
    </location>
</feature>
<dbReference type="InterPro" id="IPR001304">
    <property type="entry name" value="C-type_lectin-like"/>
</dbReference>
<evidence type="ECO:0000256" key="2">
    <source>
        <dbReference type="SAM" id="SignalP"/>
    </source>
</evidence>
<dbReference type="GeneID" id="100368384"/>
<dbReference type="Gene3D" id="3.10.100.10">
    <property type="entry name" value="Mannose-Binding Protein A, subunit A"/>
    <property type="match status" value="1"/>
</dbReference>
<organism evidence="4 5">
    <name type="scientific">Saccoglossus kowalevskii</name>
    <name type="common">Acorn worm</name>
    <dbReference type="NCBI Taxonomy" id="10224"/>
    <lineage>
        <taxon>Eukaryota</taxon>
        <taxon>Metazoa</taxon>
        <taxon>Hemichordata</taxon>
        <taxon>Enteropneusta</taxon>
        <taxon>Harrimaniidae</taxon>
        <taxon>Saccoglossus</taxon>
    </lineage>
</organism>
<keyword evidence="4" id="KW-1185">Reference proteome</keyword>
<reference evidence="5" key="1">
    <citation type="submission" date="2025-08" db="UniProtKB">
        <authorList>
            <consortium name="RefSeq"/>
        </authorList>
    </citation>
    <scope>IDENTIFICATION</scope>
    <source>
        <tissue evidence="5">Testes</tissue>
    </source>
</reference>
<dbReference type="InterPro" id="IPR016186">
    <property type="entry name" value="C-type_lectin-like/link_sf"/>
</dbReference>
<dbReference type="PANTHER" id="PTHR22801">
    <property type="entry name" value="LITHOSTATHINE"/>
    <property type="match status" value="1"/>
</dbReference>
<dbReference type="PROSITE" id="PS00615">
    <property type="entry name" value="C_TYPE_LECTIN_1"/>
    <property type="match status" value="1"/>
</dbReference>
<accession>A0ABM0GWV3</accession>
<dbReference type="SMART" id="SM00034">
    <property type="entry name" value="CLECT"/>
    <property type="match status" value="1"/>
</dbReference>
<evidence type="ECO:0000259" key="3">
    <source>
        <dbReference type="PROSITE" id="PS50041"/>
    </source>
</evidence>
<dbReference type="PROSITE" id="PS50041">
    <property type="entry name" value="C_TYPE_LECTIN_2"/>
    <property type="match status" value="1"/>
</dbReference>
<evidence type="ECO:0000313" key="4">
    <source>
        <dbReference type="Proteomes" id="UP000694865"/>
    </source>
</evidence>
<keyword evidence="2" id="KW-0732">Signal</keyword>
<sequence>MELVIILLGFIAVSTANHVTLTEEFHGCIPTVSTCATLQKRYEIYCEQDANDRPYRQKAQEFCESRGGTLADIKNRAEDAEIRKFIYANKMDSPECVRNFGFWIGLQDGDGADEGVYKWGDGTTPCYGNWAKDNPNNNVKKNATSGQDCVQLWARPGKGLLWDDEYCDYRPKGIVCQFIDECGCELEASV</sequence>
<evidence type="ECO:0000313" key="5">
    <source>
        <dbReference type="RefSeq" id="XP_002739108.1"/>
    </source>
</evidence>
<dbReference type="RefSeq" id="XP_002739108.1">
    <property type="nucleotide sequence ID" value="XM_002739062.2"/>
</dbReference>
<dbReference type="InterPro" id="IPR050801">
    <property type="entry name" value="Ca-Dep_Lectins_ImmuneDev"/>
</dbReference>
<dbReference type="InterPro" id="IPR016187">
    <property type="entry name" value="CTDL_fold"/>
</dbReference>
<keyword evidence="1" id="KW-1015">Disulfide bond</keyword>
<feature type="chain" id="PRO_5046530205" evidence="2">
    <location>
        <begin position="17"/>
        <end position="190"/>
    </location>
</feature>
<dbReference type="Proteomes" id="UP000694865">
    <property type="component" value="Unplaced"/>
</dbReference>